<keyword evidence="7" id="KW-1015">Disulfide bond</keyword>
<evidence type="ECO:0000259" key="15">
    <source>
        <dbReference type="PROSITE" id="PS51352"/>
    </source>
</evidence>
<dbReference type="PIRSF" id="PIRSF000239">
    <property type="entry name" value="AHPC"/>
    <property type="match status" value="1"/>
</dbReference>
<feature type="domain" description="Thioredoxin" evidence="15">
    <location>
        <begin position="2"/>
        <end position="160"/>
    </location>
</feature>
<evidence type="ECO:0000256" key="6">
    <source>
        <dbReference type="ARBA" id="ARBA00023002"/>
    </source>
</evidence>
<keyword evidence="5 13" id="KW-0049">Antioxidant</keyword>
<dbReference type="InterPro" id="IPR019479">
    <property type="entry name" value="Peroxiredoxin_C"/>
</dbReference>
<dbReference type="Gene3D" id="3.40.30.10">
    <property type="entry name" value="Glutaredoxin"/>
    <property type="match status" value="1"/>
</dbReference>
<organism evidence="16 17">
    <name type="scientific">Trichobilharzia regenti</name>
    <name type="common">Nasal bird schistosome</name>
    <dbReference type="NCBI Taxonomy" id="157069"/>
    <lineage>
        <taxon>Eukaryota</taxon>
        <taxon>Metazoa</taxon>
        <taxon>Spiralia</taxon>
        <taxon>Lophotrochozoa</taxon>
        <taxon>Platyhelminthes</taxon>
        <taxon>Trematoda</taxon>
        <taxon>Digenea</taxon>
        <taxon>Strigeidida</taxon>
        <taxon>Schistosomatoidea</taxon>
        <taxon>Schistosomatidae</taxon>
        <taxon>Trichobilharzia</taxon>
    </lineage>
</organism>
<dbReference type="CDD" id="cd03015">
    <property type="entry name" value="PRX_Typ2cys"/>
    <property type="match status" value="1"/>
</dbReference>
<keyword evidence="16" id="KW-1185">Reference proteome</keyword>
<dbReference type="InterPro" id="IPR013766">
    <property type="entry name" value="Thioredoxin_domain"/>
</dbReference>
<dbReference type="InterPro" id="IPR024706">
    <property type="entry name" value="Peroxiredoxin_AhpC-typ"/>
</dbReference>
<evidence type="ECO:0000256" key="12">
    <source>
        <dbReference type="ARBA" id="ARBA00079296"/>
    </source>
</evidence>
<dbReference type="Proteomes" id="UP000050795">
    <property type="component" value="Unassembled WGS sequence"/>
</dbReference>
<name>A0AA85IS28_TRIRE</name>
<dbReference type="GO" id="GO:0042744">
    <property type="term" value="P:hydrogen peroxide catabolic process"/>
    <property type="evidence" value="ECO:0007669"/>
    <property type="project" value="TreeGrafter"/>
</dbReference>
<dbReference type="InterPro" id="IPR050217">
    <property type="entry name" value="Peroxiredoxin"/>
</dbReference>
<dbReference type="FunFam" id="3.40.30.10:FF:000003">
    <property type="entry name" value="Peroxiredoxin 1"/>
    <property type="match status" value="1"/>
</dbReference>
<dbReference type="PANTHER" id="PTHR10681">
    <property type="entry name" value="THIOREDOXIN PEROXIDASE"/>
    <property type="match status" value="1"/>
</dbReference>
<evidence type="ECO:0000256" key="7">
    <source>
        <dbReference type="ARBA" id="ARBA00023157"/>
    </source>
</evidence>
<dbReference type="InterPro" id="IPR000866">
    <property type="entry name" value="AhpC/TSA"/>
</dbReference>
<accession>A0AA85IS28</accession>
<keyword evidence="8 13" id="KW-0676">Redox-active center</keyword>
<dbReference type="EC" id="1.11.1.24" evidence="2"/>
<feature type="active site" description="Cysteine sulfenic acid (-SOH) intermediate; for peroxidase activity" evidence="14">
    <location>
        <position position="47"/>
    </location>
</feature>
<evidence type="ECO:0000256" key="14">
    <source>
        <dbReference type="PIRSR" id="PIRSR000239-1"/>
    </source>
</evidence>
<protein>
    <recommendedName>
        <fullName evidence="3">Thioredoxin peroxidase</fullName>
        <ecNumber evidence="2">1.11.1.24</ecNumber>
    </recommendedName>
    <alternativeName>
        <fullName evidence="9">Peroxiredoxin</fullName>
    </alternativeName>
    <alternativeName>
        <fullName evidence="11">Thioredoxin-dependent peroxide reductase</fullName>
    </alternativeName>
    <alternativeName>
        <fullName evidence="12">Thioredoxin-dependent peroxiredoxin</fullName>
    </alternativeName>
</protein>
<evidence type="ECO:0000256" key="4">
    <source>
        <dbReference type="ARBA" id="ARBA00022559"/>
    </source>
</evidence>
<evidence type="ECO:0000256" key="10">
    <source>
        <dbReference type="ARBA" id="ARBA00049091"/>
    </source>
</evidence>
<reference evidence="17" key="2">
    <citation type="submission" date="2023-11" db="UniProtKB">
        <authorList>
            <consortium name="WormBaseParasite"/>
        </authorList>
    </citation>
    <scope>IDENTIFICATION</scope>
</reference>
<dbReference type="AlphaFoldDB" id="A0AA85IS28"/>
<proteinExistence type="inferred from homology"/>
<evidence type="ECO:0000313" key="17">
    <source>
        <dbReference type="WBParaSite" id="TREG1_100660.1"/>
    </source>
</evidence>
<dbReference type="GO" id="GO:0033554">
    <property type="term" value="P:cellular response to stress"/>
    <property type="evidence" value="ECO:0007669"/>
    <property type="project" value="TreeGrafter"/>
</dbReference>
<reference evidence="16" key="1">
    <citation type="submission" date="2022-06" db="EMBL/GenBank/DDBJ databases">
        <authorList>
            <person name="Berger JAMES D."/>
            <person name="Berger JAMES D."/>
        </authorList>
    </citation>
    <scope>NUCLEOTIDE SEQUENCE [LARGE SCALE GENOMIC DNA]</scope>
</reference>
<dbReference type="Pfam" id="PF10417">
    <property type="entry name" value="1-cysPrx_C"/>
    <property type="match status" value="1"/>
</dbReference>
<dbReference type="GO" id="GO:0006979">
    <property type="term" value="P:response to oxidative stress"/>
    <property type="evidence" value="ECO:0007669"/>
    <property type="project" value="TreeGrafter"/>
</dbReference>
<dbReference type="Pfam" id="PF00578">
    <property type="entry name" value="AhpC-TSA"/>
    <property type="match status" value="1"/>
</dbReference>
<evidence type="ECO:0000256" key="13">
    <source>
        <dbReference type="PIRNR" id="PIRNR000239"/>
    </source>
</evidence>
<evidence type="ECO:0000256" key="8">
    <source>
        <dbReference type="ARBA" id="ARBA00023284"/>
    </source>
</evidence>
<comment type="function">
    <text evidence="13">Thiol-specific peroxidase that catalyzes the reduction of hydrogen peroxide and organic hydroperoxides to water and alcohols, respectively.</text>
</comment>
<evidence type="ECO:0000256" key="1">
    <source>
        <dbReference type="ARBA" id="ARBA00009796"/>
    </source>
</evidence>
<dbReference type="PANTHER" id="PTHR10681:SF171">
    <property type="entry name" value="PEROXIREDOXIN 4"/>
    <property type="match status" value="1"/>
</dbReference>
<evidence type="ECO:0000256" key="3">
    <source>
        <dbReference type="ARBA" id="ARBA00018824"/>
    </source>
</evidence>
<dbReference type="GO" id="GO:0005829">
    <property type="term" value="C:cytosol"/>
    <property type="evidence" value="ECO:0007669"/>
    <property type="project" value="TreeGrafter"/>
</dbReference>
<dbReference type="GO" id="GO:0045454">
    <property type="term" value="P:cell redox homeostasis"/>
    <property type="evidence" value="ECO:0007669"/>
    <property type="project" value="TreeGrafter"/>
</dbReference>
<keyword evidence="4 13" id="KW-0575">Peroxidase</keyword>
<dbReference type="SUPFAM" id="SSF52833">
    <property type="entry name" value="Thioredoxin-like"/>
    <property type="match status" value="1"/>
</dbReference>
<evidence type="ECO:0000256" key="11">
    <source>
        <dbReference type="ARBA" id="ARBA00078288"/>
    </source>
</evidence>
<dbReference type="InterPro" id="IPR036249">
    <property type="entry name" value="Thioredoxin-like_sf"/>
</dbReference>
<sequence>MLIPTKPAPHFRGKAVIDGAFQTIGLQDYLGKYVVLFFYPADFTFVCPTEIIAFSERNEEFEKRNCQVIACSTDSEYCHLAWTKMDRKAGGLGPMKIPILADPTKIIARSYGVLDDVEGNAFRGLFIIDTKGILRQITVNDRSVGRSVDEVIRLLDAFQFVEKHGEVCPANWKAGKKTIKPDPSASKEFFSEAT</sequence>
<evidence type="ECO:0000313" key="16">
    <source>
        <dbReference type="Proteomes" id="UP000050795"/>
    </source>
</evidence>
<evidence type="ECO:0000256" key="2">
    <source>
        <dbReference type="ARBA" id="ARBA00013017"/>
    </source>
</evidence>
<evidence type="ECO:0000256" key="9">
    <source>
        <dbReference type="ARBA" id="ARBA00032077"/>
    </source>
</evidence>
<comment type="similarity">
    <text evidence="1">Belongs to the peroxiredoxin family. AhpC/Prx1 subfamily.</text>
</comment>
<dbReference type="WBParaSite" id="TREG1_100660.1">
    <property type="protein sequence ID" value="TREG1_100660.1"/>
    <property type="gene ID" value="TREG1_100660"/>
</dbReference>
<comment type="catalytic activity">
    <reaction evidence="10">
        <text>a hydroperoxide + [thioredoxin]-dithiol = an alcohol + [thioredoxin]-disulfide + H2O</text>
        <dbReference type="Rhea" id="RHEA:62620"/>
        <dbReference type="Rhea" id="RHEA-COMP:10698"/>
        <dbReference type="Rhea" id="RHEA-COMP:10700"/>
        <dbReference type="ChEBI" id="CHEBI:15377"/>
        <dbReference type="ChEBI" id="CHEBI:29950"/>
        <dbReference type="ChEBI" id="CHEBI:30879"/>
        <dbReference type="ChEBI" id="CHEBI:35924"/>
        <dbReference type="ChEBI" id="CHEBI:50058"/>
        <dbReference type="EC" id="1.11.1.24"/>
    </reaction>
</comment>
<dbReference type="GO" id="GO:0008379">
    <property type="term" value="F:thioredoxin peroxidase activity"/>
    <property type="evidence" value="ECO:0007669"/>
    <property type="project" value="TreeGrafter"/>
</dbReference>
<evidence type="ECO:0000256" key="5">
    <source>
        <dbReference type="ARBA" id="ARBA00022862"/>
    </source>
</evidence>
<dbReference type="PROSITE" id="PS51352">
    <property type="entry name" value="THIOREDOXIN_2"/>
    <property type="match status" value="1"/>
</dbReference>
<keyword evidence="6 13" id="KW-0560">Oxidoreductase</keyword>